<dbReference type="EMBL" id="CP006912">
    <property type="protein sequence ID" value="AHB50198.1"/>
    <property type="molecule type" value="Genomic_DNA"/>
</dbReference>
<sequence length="100" mass="11134">MLCPPSALGDRWSRRFADPVTAFASGWMRIRGRIRQAGVELPLVISDHADWPELIATVTKTGADDVWVTHGRDDALVYELARRGRKARALSLVGFEDEGE</sequence>
<reference evidence="1 2" key="1">
    <citation type="journal article" date="2014" name="Genome Announc.">
        <title>Complete Genome Sequence of Hyphomicrobium nitrativorans Strain NL23, a Denitrifying Bacterium Isolated from Biofilm of a Methanol-Fed Denitrification System Treating Seawater at the Montreal Biodome.</title>
        <authorList>
            <person name="Martineau C."/>
            <person name="Villeneuve C."/>
            <person name="Mauffrey F."/>
            <person name="Villemur R."/>
        </authorList>
    </citation>
    <scope>NUCLEOTIDE SEQUENCE [LARGE SCALE GENOMIC DNA]</scope>
    <source>
        <strain evidence="1">NL23</strain>
    </source>
</reference>
<accession>V5SI31</accession>
<dbReference type="Proteomes" id="UP000018542">
    <property type="component" value="Chromosome"/>
</dbReference>
<dbReference type="AlphaFoldDB" id="V5SI31"/>
<protein>
    <recommendedName>
        <fullName evidence="3">DNA ligase-associated DEXH box helicase</fullName>
    </recommendedName>
</protein>
<evidence type="ECO:0000313" key="1">
    <source>
        <dbReference type="EMBL" id="AHB50198.1"/>
    </source>
</evidence>
<keyword evidence="2" id="KW-1185">Reference proteome</keyword>
<evidence type="ECO:0000313" key="2">
    <source>
        <dbReference type="Proteomes" id="UP000018542"/>
    </source>
</evidence>
<dbReference type="InterPro" id="IPR036866">
    <property type="entry name" value="RibonucZ/Hydroxyglut_hydro"/>
</dbReference>
<dbReference type="STRING" id="1029756.W911_10715"/>
<name>V5SI31_9HYPH</name>
<dbReference type="HOGENOM" id="CLU_2302033_0_0_5"/>
<gene>
    <name evidence="1" type="ORF">W911_10715</name>
</gene>
<evidence type="ECO:0008006" key="3">
    <source>
        <dbReference type="Google" id="ProtNLM"/>
    </source>
</evidence>
<proteinExistence type="predicted"/>
<dbReference type="SUPFAM" id="SSF56281">
    <property type="entry name" value="Metallo-hydrolase/oxidoreductase"/>
    <property type="match status" value="1"/>
</dbReference>
<organism evidence="1 2">
    <name type="scientific">Hyphomicrobium nitrativorans NL23</name>
    <dbReference type="NCBI Taxonomy" id="1029756"/>
    <lineage>
        <taxon>Bacteria</taxon>
        <taxon>Pseudomonadati</taxon>
        <taxon>Pseudomonadota</taxon>
        <taxon>Alphaproteobacteria</taxon>
        <taxon>Hyphomicrobiales</taxon>
        <taxon>Hyphomicrobiaceae</taxon>
        <taxon>Hyphomicrobium</taxon>
    </lineage>
</organism>
<dbReference type="PATRIC" id="fig|1029756.8.peg.2229"/>
<dbReference type="KEGG" id="hni:W911_10715"/>